<organism evidence="1 2">
    <name type="scientific">Afipia clevelandensis ATCC 49720</name>
    <dbReference type="NCBI Taxonomy" id="883079"/>
    <lineage>
        <taxon>Bacteria</taxon>
        <taxon>Pseudomonadati</taxon>
        <taxon>Pseudomonadota</taxon>
        <taxon>Alphaproteobacteria</taxon>
        <taxon>Hyphomicrobiales</taxon>
        <taxon>Nitrobacteraceae</taxon>
        <taxon>Afipia</taxon>
    </lineage>
</organism>
<dbReference type="AlphaFoldDB" id="K8P5C4"/>
<name>K8P5C4_9BRAD</name>
<sequence>MVHRGEGMSRLRYDQLTDGEWMTPVRKGFKEQCCGCGLVHVVDYRVVDGKIQFRATVDNRATAAARRKFKFTPDED</sequence>
<keyword evidence="2" id="KW-1185">Reference proteome</keyword>
<dbReference type="EMBL" id="AGWY01000007">
    <property type="protein sequence ID" value="EKS37742.1"/>
    <property type="molecule type" value="Genomic_DNA"/>
</dbReference>
<gene>
    <name evidence="1" type="ORF">HMPREF9696_01692</name>
</gene>
<accession>K8P5C4</accession>
<dbReference type="Proteomes" id="UP000001095">
    <property type="component" value="Unassembled WGS sequence"/>
</dbReference>
<dbReference type="HOGENOM" id="CLU_2646421_0_0_5"/>
<evidence type="ECO:0000313" key="2">
    <source>
        <dbReference type="Proteomes" id="UP000001095"/>
    </source>
</evidence>
<comment type="caution">
    <text evidence="1">The sequence shown here is derived from an EMBL/GenBank/DDBJ whole genome shotgun (WGS) entry which is preliminary data.</text>
</comment>
<protein>
    <submittedName>
        <fullName evidence="1">Uncharacterized protein</fullName>
    </submittedName>
</protein>
<reference evidence="1 2" key="1">
    <citation type="submission" date="2012-04" db="EMBL/GenBank/DDBJ databases">
        <title>The Genome Sequence of Afipia clevelandensis ATCC 49720.</title>
        <authorList>
            <consortium name="The Broad Institute Genome Sequencing Platform"/>
            <person name="Earl A."/>
            <person name="Ward D."/>
            <person name="Feldgarden M."/>
            <person name="Gevers D."/>
            <person name="Huys G."/>
            <person name="Walker B."/>
            <person name="Young S.K."/>
            <person name="Zeng Q."/>
            <person name="Gargeya S."/>
            <person name="Fitzgerald M."/>
            <person name="Haas B."/>
            <person name="Abouelleil A."/>
            <person name="Alvarado L."/>
            <person name="Arachchi H.M."/>
            <person name="Berlin A."/>
            <person name="Chapman S.B."/>
            <person name="Goldberg J."/>
            <person name="Griggs A."/>
            <person name="Gujja S."/>
            <person name="Hansen M."/>
            <person name="Howarth C."/>
            <person name="Imamovic A."/>
            <person name="Larimer J."/>
            <person name="McCowen C."/>
            <person name="Montmayeur A."/>
            <person name="Murphy C."/>
            <person name="Neiman D."/>
            <person name="Pearson M."/>
            <person name="Priest M."/>
            <person name="Roberts A."/>
            <person name="Saif S."/>
            <person name="Shea T."/>
            <person name="Sisk P."/>
            <person name="Sykes S."/>
            <person name="Wortman J."/>
            <person name="Nusbaum C."/>
            <person name="Birren B."/>
        </authorList>
    </citation>
    <scope>NUCLEOTIDE SEQUENCE [LARGE SCALE GENOMIC DNA]</scope>
    <source>
        <strain evidence="1 2">ATCC 49720</strain>
    </source>
</reference>
<proteinExistence type="predicted"/>
<evidence type="ECO:0000313" key="1">
    <source>
        <dbReference type="EMBL" id="EKS37742.1"/>
    </source>
</evidence>